<feature type="modified residue" description="4-aspartylphosphate" evidence="1">
    <location>
        <position position="53"/>
    </location>
</feature>
<proteinExistence type="predicted"/>
<sequence length="226" mass="24888">MVIDDDVNDAISVVPPLQDAGFRTEMITEFTPGQDADAFLASLGDRYDAVVCDHILAGRGNVRFTGAELVCKANRRAGRPLPAVLISSHVNTEQNGAILRWREGIPSVVDKSDASDEVVDALRYTLDELAGNLARERRAFATPIEVLEVRPGGEEPKAKVIVVGWKIDSSVWMPLRPIEEATGLHPEELPGRWLEADVNCYAKEASDLFYRNIILAPDLPQEWLTA</sequence>
<keyword evidence="1" id="KW-0597">Phosphoprotein</keyword>
<dbReference type="EMBL" id="BAABIV010000021">
    <property type="protein sequence ID" value="GAA5000362.1"/>
    <property type="molecule type" value="Genomic_DNA"/>
</dbReference>
<keyword evidence="4" id="KW-1185">Reference proteome</keyword>
<comment type="caution">
    <text evidence="3">The sequence shown here is derived from an EMBL/GenBank/DDBJ whole genome shotgun (WGS) entry which is preliminary data.</text>
</comment>
<dbReference type="RefSeq" id="WP_226025245.1">
    <property type="nucleotide sequence ID" value="NZ_BAABIV010000021.1"/>
</dbReference>
<dbReference type="PROSITE" id="PS50110">
    <property type="entry name" value="RESPONSE_REGULATORY"/>
    <property type="match status" value="1"/>
</dbReference>
<protein>
    <recommendedName>
        <fullName evidence="2">Response regulatory domain-containing protein</fullName>
    </recommendedName>
</protein>
<dbReference type="InterPro" id="IPR011006">
    <property type="entry name" value="CheY-like_superfamily"/>
</dbReference>
<dbReference type="InterPro" id="IPR001789">
    <property type="entry name" value="Sig_transdc_resp-reg_receiver"/>
</dbReference>
<dbReference type="Proteomes" id="UP001500610">
    <property type="component" value="Unassembled WGS sequence"/>
</dbReference>
<reference evidence="4" key="1">
    <citation type="journal article" date="2019" name="Int. J. Syst. Evol. Microbiol.">
        <title>The Global Catalogue of Microorganisms (GCM) 10K type strain sequencing project: providing services to taxonomists for standard genome sequencing and annotation.</title>
        <authorList>
            <consortium name="The Broad Institute Genomics Platform"/>
            <consortium name="The Broad Institute Genome Sequencing Center for Infectious Disease"/>
            <person name="Wu L."/>
            <person name="Ma J."/>
        </authorList>
    </citation>
    <scope>NUCLEOTIDE SEQUENCE [LARGE SCALE GENOMIC DNA]</scope>
    <source>
        <strain evidence="4">JCM 17657</strain>
    </source>
</reference>
<name>A0ABP9IK33_9ACTN</name>
<evidence type="ECO:0000259" key="2">
    <source>
        <dbReference type="PROSITE" id="PS50110"/>
    </source>
</evidence>
<feature type="domain" description="Response regulatory" evidence="2">
    <location>
        <begin position="1"/>
        <end position="126"/>
    </location>
</feature>
<evidence type="ECO:0000256" key="1">
    <source>
        <dbReference type="PROSITE-ProRule" id="PRU00169"/>
    </source>
</evidence>
<dbReference type="Gene3D" id="3.40.50.2300">
    <property type="match status" value="1"/>
</dbReference>
<accession>A0ABP9IK33</accession>
<evidence type="ECO:0000313" key="3">
    <source>
        <dbReference type="EMBL" id="GAA5000362.1"/>
    </source>
</evidence>
<dbReference type="SUPFAM" id="SSF52172">
    <property type="entry name" value="CheY-like"/>
    <property type="match status" value="1"/>
</dbReference>
<gene>
    <name evidence="3" type="ORF">GCM10023257_50580</name>
</gene>
<organism evidence="3 4">
    <name type="scientific">Streptomyces hyderabadensis</name>
    <dbReference type="NCBI Taxonomy" id="598549"/>
    <lineage>
        <taxon>Bacteria</taxon>
        <taxon>Bacillati</taxon>
        <taxon>Actinomycetota</taxon>
        <taxon>Actinomycetes</taxon>
        <taxon>Kitasatosporales</taxon>
        <taxon>Streptomycetaceae</taxon>
        <taxon>Streptomyces</taxon>
    </lineage>
</organism>
<evidence type="ECO:0000313" key="4">
    <source>
        <dbReference type="Proteomes" id="UP001500610"/>
    </source>
</evidence>